<dbReference type="AlphaFoldDB" id="A0A8I1G5K8"/>
<protein>
    <submittedName>
        <fullName evidence="3">Uncharacterized protein</fullName>
    </submittedName>
</protein>
<dbReference type="Proteomes" id="UP000655994">
    <property type="component" value="Unassembled WGS sequence"/>
</dbReference>
<reference evidence="3 5" key="1">
    <citation type="submission" date="2020-09" db="EMBL/GenBank/DDBJ databases">
        <title>Draft Genomes of Bacterial Isolates from North Pond Shallow Sediments.</title>
        <authorList>
            <person name="Kiel Reese B."/>
            <person name="Mullis M."/>
            <person name="Weisend R.E."/>
        </authorList>
    </citation>
    <scope>NUCLEOTIDE SEQUENCE</scope>
    <source>
        <strain evidence="3">KJE-2</strain>
        <strain evidence="2 5">KJE-3</strain>
    </source>
</reference>
<dbReference type="Proteomes" id="UP000621390">
    <property type="component" value="Unassembled WGS sequence"/>
</dbReference>
<sequence>MERRLNDTERKLTDAFNRILRGCPQIISKKRKLSVKAVEDEANLGRNSAFHYEQLRAEIAETVASMYGAKLPRPAYSAGKSEDHLALRREIKKLKTENEELKLKNERQQEESDKLSSQLATLAKHYKLLQKEHENNKSLLKQANDEIAEFKRSKVAVLNH</sequence>
<evidence type="ECO:0000256" key="1">
    <source>
        <dbReference type="SAM" id="Coils"/>
    </source>
</evidence>
<evidence type="ECO:0000313" key="4">
    <source>
        <dbReference type="Proteomes" id="UP000621390"/>
    </source>
</evidence>
<dbReference type="EMBL" id="JAEMOS010000004">
    <property type="protein sequence ID" value="MBJ7265659.1"/>
    <property type="molecule type" value="Genomic_DNA"/>
</dbReference>
<proteinExistence type="predicted"/>
<organism evidence="3 4">
    <name type="scientific">Idiomarina abyssalis</name>
    <dbReference type="NCBI Taxonomy" id="86102"/>
    <lineage>
        <taxon>Bacteria</taxon>
        <taxon>Pseudomonadati</taxon>
        <taxon>Pseudomonadota</taxon>
        <taxon>Gammaproteobacteria</taxon>
        <taxon>Alteromonadales</taxon>
        <taxon>Idiomarinaceae</taxon>
        <taxon>Idiomarina</taxon>
    </lineage>
</organism>
<dbReference type="RefSeq" id="WP_199493618.1">
    <property type="nucleotide sequence ID" value="NZ_JAEMOO010000014.1"/>
</dbReference>
<keyword evidence="1" id="KW-0175">Coiled coil</keyword>
<evidence type="ECO:0000313" key="5">
    <source>
        <dbReference type="Proteomes" id="UP000655994"/>
    </source>
</evidence>
<evidence type="ECO:0000313" key="2">
    <source>
        <dbReference type="EMBL" id="MBJ7265659.1"/>
    </source>
</evidence>
<name>A0A8I1G5K8_9GAMM</name>
<comment type="caution">
    <text evidence="3">The sequence shown here is derived from an EMBL/GenBank/DDBJ whole genome shotgun (WGS) entry which is preliminary data.</text>
</comment>
<gene>
    <name evidence="2" type="ORF">JHC10_01740</name>
    <name evidence="3" type="ORF">JHC11_00355</name>
</gene>
<feature type="coiled-coil region" evidence="1">
    <location>
        <begin position="84"/>
        <end position="153"/>
    </location>
</feature>
<dbReference type="EMBL" id="JAEMOP010000002">
    <property type="protein sequence ID" value="MBJ7314451.1"/>
    <property type="molecule type" value="Genomic_DNA"/>
</dbReference>
<keyword evidence="5" id="KW-1185">Reference proteome</keyword>
<evidence type="ECO:0000313" key="3">
    <source>
        <dbReference type="EMBL" id="MBJ7314451.1"/>
    </source>
</evidence>
<accession>A0A8I1G5K8</accession>